<feature type="region of interest" description="Disordered" evidence="5">
    <location>
        <begin position="1044"/>
        <end position="1077"/>
    </location>
</feature>
<feature type="domain" description="THO complex subunit 2 N-terminal" evidence="9">
    <location>
        <begin position="20"/>
        <end position="164"/>
    </location>
</feature>
<evidence type="ECO:0000256" key="4">
    <source>
        <dbReference type="ARBA" id="ARBA00023242"/>
    </source>
</evidence>
<evidence type="ECO:0000256" key="3">
    <source>
        <dbReference type="ARBA" id="ARBA00019596"/>
    </source>
</evidence>
<evidence type="ECO:0000259" key="8">
    <source>
        <dbReference type="Pfam" id="PF11732"/>
    </source>
</evidence>
<evidence type="ECO:0000259" key="7">
    <source>
        <dbReference type="Pfam" id="PF11262"/>
    </source>
</evidence>
<name>A0A8J2T2E6_9STRA</name>
<dbReference type="PANTHER" id="PTHR21597">
    <property type="entry name" value="THO2 PROTEIN"/>
    <property type="match status" value="1"/>
</dbReference>
<keyword evidence="6" id="KW-0812">Transmembrane</keyword>
<evidence type="ECO:0000256" key="6">
    <source>
        <dbReference type="SAM" id="Phobius"/>
    </source>
</evidence>
<comment type="subcellular location">
    <subcellularLocation>
        <location evidence="1">Nucleus</location>
    </subcellularLocation>
</comment>
<dbReference type="AlphaFoldDB" id="A0A8J2T2E6"/>
<organism evidence="10 11">
    <name type="scientific">Pelagomonas calceolata</name>
    <dbReference type="NCBI Taxonomy" id="35677"/>
    <lineage>
        <taxon>Eukaryota</taxon>
        <taxon>Sar</taxon>
        <taxon>Stramenopiles</taxon>
        <taxon>Ochrophyta</taxon>
        <taxon>Pelagophyceae</taxon>
        <taxon>Pelagomonadales</taxon>
        <taxon>Pelagomonadaceae</taxon>
        <taxon>Pelagomonas</taxon>
    </lineage>
</organism>
<dbReference type="OrthoDB" id="29024at2759"/>
<proteinExistence type="inferred from homology"/>
<evidence type="ECO:0000313" key="11">
    <source>
        <dbReference type="Proteomes" id="UP000789595"/>
    </source>
</evidence>
<reference evidence="10" key="1">
    <citation type="submission" date="2021-11" db="EMBL/GenBank/DDBJ databases">
        <authorList>
            <consortium name="Genoscope - CEA"/>
            <person name="William W."/>
        </authorList>
    </citation>
    <scope>NUCLEOTIDE SEQUENCE</scope>
</reference>
<evidence type="ECO:0000256" key="2">
    <source>
        <dbReference type="ARBA" id="ARBA00007857"/>
    </source>
</evidence>
<dbReference type="GO" id="GO:0006397">
    <property type="term" value="P:mRNA processing"/>
    <property type="evidence" value="ECO:0007669"/>
    <property type="project" value="InterPro"/>
</dbReference>
<evidence type="ECO:0000256" key="5">
    <source>
        <dbReference type="SAM" id="MobiDB-lite"/>
    </source>
</evidence>
<keyword evidence="6" id="KW-0472">Membrane</keyword>
<dbReference type="EMBL" id="CAKKNE010000006">
    <property type="protein sequence ID" value="CAH0379354.1"/>
    <property type="molecule type" value="Genomic_DNA"/>
</dbReference>
<sequence length="1077" mass="120063">MPSQVTALLVSGSITRLILYSTLILSYLIRLSRLQIQAAPAYLPKSLQALIGGFDLDPNRVMDMVLSSLQHSCMASSTTSPTINALLKLLEQVKLGASLPQILGFKFQNCRAKMLTSLCRLTATLLSAGAIAVDALLPHLAPSMEKLAETTKRHAKKIEDASRLAGTVSLSHSAEQDASQTTAVSRCRYPAEGLSLPIVGIIEALLWDRRWLLVRPLLSCLEDTGALPVCGQSRLALCSMLKFAISPLYCKLTPNYLQFATRWQPSGIPLVHVGSQHRCRTFDDIASVHRLFQVLEPLCCHLHVGIASDASLVTKLARIIKYLLRPRDARGAHEAKRLLGYVILPAMSILSVNPGCVCEIWAATKQLPCCERHSLYSTWRGRSLERESVGTKHFEVAEAECKAGYHARQSLKRVANDKKNSKHVGRALAKVAHSNPLVVFRVILSQVESYGNMIQPIVESLGFVSPLALDVLSYMLSSHLADTSRHKLQNDGINIAHWFQHLSHFTGVYYRAFPQTELQALIEFLMLRLEDGDSLYLLVFNELLARMGGCEVLEDLSDAQIGGLAGGETLRREMLAFSKASKRAVSKLQEALCTPSTAIPILALVAQRHFGRGYSLFKGKVNHVKLLGQLFDRCQMVLVQLVDFLSRSTAHSTVTGTGKKCPYFELLPDLCKMSALHIEPQIALHAARPLIAEAAGAHRKEPRAKIPISPDSGSSLCKWEPGGKALRSSLPARDCGALSSELYLVFWSLSLYDITVPTREYDAQIALIRSKINVAHREFLEPDRRKKEMARCLNTINSLVAELEFQKHHYQQIMTDLEAQRNSLLGTIVEDQRRSISEALLENCIMPRVTITPEDALFCAIFFKQLHSLETTNFSSLQYYDRVVKDVFPVIYCATDQEARCLGIFLRATFEPLTHWRFDRRRYDMEAGSKLGFSVAIGSASRCTYEQYCTVFTKWHDKITKVALHSLSHYKDHGRACLLVLIKLIGVYPIYKHVSTQLLGLLEAIQVQEDMKDVQAMAKRYCTLLKKSEDTLVEESLLQRDILGSKAQVPAPGTKRQASAANKQRRSPKVSLARDQE</sequence>
<feature type="transmembrane region" description="Helical" evidence="6">
    <location>
        <begin position="6"/>
        <end position="29"/>
    </location>
</feature>
<dbReference type="Pfam" id="PF16134">
    <property type="entry name" value="THOC2_N"/>
    <property type="match status" value="2"/>
</dbReference>
<dbReference type="InterPro" id="IPR032302">
    <property type="entry name" value="THOC2_N"/>
</dbReference>
<dbReference type="PANTHER" id="PTHR21597:SF0">
    <property type="entry name" value="THO COMPLEX SUBUNIT 2"/>
    <property type="match status" value="1"/>
</dbReference>
<dbReference type="Pfam" id="PF11732">
    <property type="entry name" value="Thoc2"/>
    <property type="match status" value="1"/>
</dbReference>
<keyword evidence="4" id="KW-0539">Nucleus</keyword>
<protein>
    <recommendedName>
        <fullName evidence="3">THO complex subunit 2</fullName>
    </recommendedName>
</protein>
<dbReference type="InterPro" id="IPR040007">
    <property type="entry name" value="Tho2"/>
</dbReference>
<dbReference type="GO" id="GO:0000445">
    <property type="term" value="C:THO complex part of transcription export complex"/>
    <property type="evidence" value="ECO:0007669"/>
    <property type="project" value="TreeGrafter"/>
</dbReference>
<evidence type="ECO:0000259" key="9">
    <source>
        <dbReference type="Pfam" id="PF16134"/>
    </source>
</evidence>
<evidence type="ECO:0000256" key="1">
    <source>
        <dbReference type="ARBA" id="ARBA00004123"/>
    </source>
</evidence>
<accession>A0A8J2T2E6</accession>
<dbReference type="GO" id="GO:0006406">
    <property type="term" value="P:mRNA export from nucleus"/>
    <property type="evidence" value="ECO:0007669"/>
    <property type="project" value="InterPro"/>
</dbReference>
<dbReference type="Pfam" id="PF11262">
    <property type="entry name" value="Tho2"/>
    <property type="match status" value="1"/>
</dbReference>
<gene>
    <name evidence="10" type="ORF">PECAL_6P09700</name>
</gene>
<comment type="caution">
    <text evidence="10">The sequence shown here is derived from an EMBL/GenBank/DDBJ whole genome shotgun (WGS) entry which is preliminary data.</text>
</comment>
<feature type="domain" description="THO complex subunitTHOC2 C-terminal" evidence="7">
    <location>
        <begin position="738"/>
        <end position="1024"/>
    </location>
</feature>
<dbReference type="InterPro" id="IPR021418">
    <property type="entry name" value="THO_THOC2_C"/>
</dbReference>
<dbReference type="InterPro" id="IPR021726">
    <property type="entry name" value="THO_THOC2_N"/>
</dbReference>
<dbReference type="GO" id="GO:0003729">
    <property type="term" value="F:mRNA binding"/>
    <property type="evidence" value="ECO:0007669"/>
    <property type="project" value="TreeGrafter"/>
</dbReference>
<feature type="domain" description="THO complex subunitTHOC2 N-terminal" evidence="8">
    <location>
        <begin position="428"/>
        <end position="503"/>
    </location>
</feature>
<evidence type="ECO:0000313" key="10">
    <source>
        <dbReference type="EMBL" id="CAH0379354.1"/>
    </source>
</evidence>
<keyword evidence="11" id="KW-1185">Reference proteome</keyword>
<feature type="domain" description="THO complex subunit 2 N-terminal" evidence="9">
    <location>
        <begin position="284"/>
        <end position="418"/>
    </location>
</feature>
<dbReference type="Proteomes" id="UP000789595">
    <property type="component" value="Unassembled WGS sequence"/>
</dbReference>
<comment type="similarity">
    <text evidence="2">Belongs to the THOC2 family.</text>
</comment>
<keyword evidence="6" id="KW-1133">Transmembrane helix</keyword>